<evidence type="ECO:0000313" key="4">
    <source>
        <dbReference type="Proteomes" id="UP000794436"/>
    </source>
</evidence>
<evidence type="ECO:0000256" key="1">
    <source>
        <dbReference type="SAM" id="MobiDB-lite"/>
    </source>
</evidence>
<gene>
    <name evidence="3" type="ORF">Poli38472_009393</name>
</gene>
<sequence>MSQSATGDMSCTWYANEVCQGPRSCADCLQMDGCAVNPSGHCVSMAEYDPTEDFRLPTVAHDLFNYYPAENTTYCSSNDAKCQECSRIITDSNGLYGFGYRTELSPYCYGKDGCVCIAACETIHWSENVISDLCPSANNASSGSQDGQNQSTLFAYRTTAGTIMMMVFASIGSLAFASILVQYWRQQRFIAAARQRRARFARLSLRLPAWTAMRQALIDAEQAETEPKTAKIGRLDNTVAIDVDEAGVVVEEGDGYRPMSPSEYEHHHHTHHTAPSPIDASAHSETR</sequence>
<accession>A0A8K1CKD5</accession>
<keyword evidence="2" id="KW-1133">Transmembrane helix</keyword>
<keyword evidence="4" id="KW-1185">Reference proteome</keyword>
<name>A0A8K1CKD5_PYTOL</name>
<dbReference type="EMBL" id="SPLM01000038">
    <property type="protein sequence ID" value="TMW65226.1"/>
    <property type="molecule type" value="Genomic_DNA"/>
</dbReference>
<keyword evidence="2" id="KW-0812">Transmembrane</keyword>
<evidence type="ECO:0000313" key="3">
    <source>
        <dbReference type="EMBL" id="TMW65226.1"/>
    </source>
</evidence>
<dbReference type="OrthoDB" id="117406at2759"/>
<proteinExistence type="predicted"/>
<protein>
    <submittedName>
        <fullName evidence="3">Uncharacterized protein</fullName>
    </submittedName>
</protein>
<feature type="transmembrane region" description="Helical" evidence="2">
    <location>
        <begin position="163"/>
        <end position="184"/>
    </location>
</feature>
<keyword evidence="2" id="KW-0472">Membrane</keyword>
<comment type="caution">
    <text evidence="3">The sequence shown here is derived from an EMBL/GenBank/DDBJ whole genome shotgun (WGS) entry which is preliminary data.</text>
</comment>
<dbReference type="Proteomes" id="UP000794436">
    <property type="component" value="Unassembled WGS sequence"/>
</dbReference>
<dbReference type="AlphaFoldDB" id="A0A8K1CKD5"/>
<feature type="region of interest" description="Disordered" evidence="1">
    <location>
        <begin position="257"/>
        <end position="287"/>
    </location>
</feature>
<organism evidence="3 4">
    <name type="scientific">Pythium oligandrum</name>
    <name type="common">Mycoparasitic fungus</name>
    <dbReference type="NCBI Taxonomy" id="41045"/>
    <lineage>
        <taxon>Eukaryota</taxon>
        <taxon>Sar</taxon>
        <taxon>Stramenopiles</taxon>
        <taxon>Oomycota</taxon>
        <taxon>Peronosporomycetes</taxon>
        <taxon>Pythiales</taxon>
        <taxon>Pythiaceae</taxon>
        <taxon>Pythium</taxon>
    </lineage>
</organism>
<evidence type="ECO:0000256" key="2">
    <source>
        <dbReference type="SAM" id="Phobius"/>
    </source>
</evidence>
<reference evidence="3" key="1">
    <citation type="submission" date="2019-03" db="EMBL/GenBank/DDBJ databases">
        <title>Long read genome sequence of the mycoparasitic Pythium oligandrum ATCC 38472 isolated from sugarbeet rhizosphere.</title>
        <authorList>
            <person name="Gaulin E."/>
        </authorList>
    </citation>
    <scope>NUCLEOTIDE SEQUENCE</scope>
    <source>
        <strain evidence="3">ATCC 38472_TT</strain>
    </source>
</reference>